<feature type="compositionally biased region" description="Low complexity" evidence="6">
    <location>
        <begin position="79"/>
        <end position="94"/>
    </location>
</feature>
<evidence type="ECO:0000259" key="8">
    <source>
        <dbReference type="Pfam" id="PF09335"/>
    </source>
</evidence>
<evidence type="ECO:0000256" key="3">
    <source>
        <dbReference type="ARBA" id="ARBA00022729"/>
    </source>
</evidence>
<protein>
    <recommendedName>
        <fullName evidence="8">VTT domain-containing protein</fullName>
    </recommendedName>
</protein>
<gene>
    <name evidence="9" type="ORF">BCR35DRAFT_352013</name>
</gene>
<feature type="compositionally biased region" description="Low complexity" evidence="6">
    <location>
        <begin position="1"/>
        <end position="16"/>
    </location>
</feature>
<feature type="domain" description="VTT" evidence="8">
    <location>
        <begin position="325"/>
        <end position="459"/>
    </location>
</feature>
<dbReference type="PANTHER" id="PTHR43220:SF21">
    <property type="entry name" value="TRANSMEMBRANE PROTEIN 41A"/>
    <property type="match status" value="1"/>
</dbReference>
<feature type="transmembrane region" description="Helical" evidence="7">
    <location>
        <begin position="476"/>
        <end position="498"/>
    </location>
</feature>
<dbReference type="InterPro" id="IPR032816">
    <property type="entry name" value="VTT_dom"/>
</dbReference>
<proteinExistence type="predicted"/>
<feature type="transmembrane region" description="Helical" evidence="7">
    <location>
        <begin position="255"/>
        <end position="280"/>
    </location>
</feature>
<reference evidence="9 10" key="1">
    <citation type="submission" date="2016-07" db="EMBL/GenBank/DDBJ databases">
        <title>Pervasive Adenine N6-methylation of Active Genes in Fungi.</title>
        <authorList>
            <consortium name="DOE Joint Genome Institute"/>
            <person name="Mondo S.J."/>
            <person name="Dannebaum R.O."/>
            <person name="Kuo R.C."/>
            <person name="Labutti K."/>
            <person name="Haridas S."/>
            <person name="Kuo A."/>
            <person name="Salamov A."/>
            <person name="Ahrendt S.R."/>
            <person name="Lipzen A."/>
            <person name="Sullivan W."/>
            <person name="Andreopoulos W.B."/>
            <person name="Clum A."/>
            <person name="Lindquist E."/>
            <person name="Daum C."/>
            <person name="Ramamoorthy G.K."/>
            <person name="Gryganskyi A."/>
            <person name="Culley D."/>
            <person name="Magnuson J.K."/>
            <person name="James T.Y."/>
            <person name="O'Malley M.A."/>
            <person name="Stajich J.E."/>
            <person name="Spatafora J.W."/>
            <person name="Visel A."/>
            <person name="Grigoriev I.V."/>
        </authorList>
    </citation>
    <scope>NUCLEOTIDE SEQUENCE [LARGE SCALE GENOMIC DNA]</scope>
    <source>
        <strain evidence="9 10">62-1032</strain>
    </source>
</reference>
<accession>A0A1Y2FK02</accession>
<dbReference type="InParanoid" id="A0A1Y2FK02"/>
<feature type="transmembrane region" description="Helical" evidence="7">
    <location>
        <begin position="300"/>
        <end position="319"/>
    </location>
</feature>
<comment type="subcellular location">
    <subcellularLocation>
        <location evidence="1">Membrane</location>
        <topology evidence="1">Multi-pass membrane protein</topology>
    </subcellularLocation>
</comment>
<comment type="caution">
    <text evidence="9">The sequence shown here is derived from an EMBL/GenBank/DDBJ whole genome shotgun (WGS) entry which is preliminary data.</text>
</comment>
<dbReference type="OrthoDB" id="3364966at2759"/>
<feature type="compositionally biased region" description="Basic and acidic residues" evidence="6">
    <location>
        <begin position="195"/>
        <end position="209"/>
    </location>
</feature>
<feature type="region of interest" description="Disordered" evidence="6">
    <location>
        <begin position="1"/>
        <end position="142"/>
    </location>
</feature>
<dbReference type="PANTHER" id="PTHR43220">
    <property type="match status" value="1"/>
</dbReference>
<feature type="compositionally biased region" description="Low complexity" evidence="6">
    <location>
        <begin position="112"/>
        <end position="128"/>
    </location>
</feature>
<evidence type="ECO:0000313" key="10">
    <source>
        <dbReference type="Proteomes" id="UP000193467"/>
    </source>
</evidence>
<evidence type="ECO:0000256" key="2">
    <source>
        <dbReference type="ARBA" id="ARBA00022692"/>
    </source>
</evidence>
<feature type="region of interest" description="Disordered" evidence="6">
    <location>
        <begin position="167"/>
        <end position="243"/>
    </location>
</feature>
<dbReference type="Pfam" id="PF09335">
    <property type="entry name" value="VTT_dom"/>
    <property type="match status" value="1"/>
</dbReference>
<keyword evidence="3" id="KW-0732">Signal</keyword>
<feature type="transmembrane region" description="Helical" evidence="7">
    <location>
        <begin position="331"/>
        <end position="353"/>
    </location>
</feature>
<evidence type="ECO:0000256" key="4">
    <source>
        <dbReference type="ARBA" id="ARBA00022989"/>
    </source>
</evidence>
<evidence type="ECO:0000313" key="9">
    <source>
        <dbReference type="EMBL" id="ORY83556.1"/>
    </source>
</evidence>
<dbReference type="AlphaFoldDB" id="A0A1Y2FK02"/>
<evidence type="ECO:0000256" key="7">
    <source>
        <dbReference type="SAM" id="Phobius"/>
    </source>
</evidence>
<keyword evidence="2 7" id="KW-0812">Transmembrane</keyword>
<name>A0A1Y2FK02_9BASI</name>
<feature type="transmembrane region" description="Helical" evidence="7">
    <location>
        <begin position="412"/>
        <end position="432"/>
    </location>
</feature>
<sequence>MPPSGSGSDSPSRPASVDLPADLARPSSLSLRPQLGVQTRIRARSITSGSGAASPVVPYLSPTLAGSPTLPGVESFLVPGSSLSQSPLSRQQGGSDDDGDEGSDRTPDAEESGSTESESPPSTPAGPSRGTPTFRVSGDWVQESLRMQGTVSPTHEKQQPYQYERTALEGSTRHNLRRGRSFTSLLMQPNTPSPRVERPDPILEQRETHSPTLSDIESGEERPLAYGPSSYPPEATAAPPLPRPTKTIRDFVPQVLTLLVLFIASFAVIALLVATLPNLHIPHSVSDLPALTSSLSTYRASSYFAELHLFVVLTALFLWKQCFSIPGSVLTNILFGALYGTAAGTWWACIWTALGSTGAYGIALVISPLVEYYFATPLDVTRRALKLPHPDQASTTSSVTPLSTGDLFSHLLLARFFPLLPYSVLNVISGVLRLPLPIFFITLVVGSFPFNFVTVSIGQLVAIAASDPSTSLSNKIWSGAVLAKLAMVTFVSVVPLVFKKQLQAALGSPRLAAAVQALPGQAAYAWDRTRNAAVRKVFGFGIITTSSHSSKPSGGSAAQWKRKGEWRRKWNRSWGGDGFGVERTLTGAEVSRSLMGRWEGDEGDALAVMEAGEEEAYEEEPLLGPS</sequence>
<evidence type="ECO:0000256" key="1">
    <source>
        <dbReference type="ARBA" id="ARBA00004141"/>
    </source>
</evidence>
<dbReference type="Proteomes" id="UP000193467">
    <property type="component" value="Unassembled WGS sequence"/>
</dbReference>
<dbReference type="InterPro" id="IPR045014">
    <property type="entry name" value="TM41A/B"/>
</dbReference>
<feature type="transmembrane region" description="Helical" evidence="7">
    <location>
        <begin position="438"/>
        <end position="464"/>
    </location>
</feature>
<keyword evidence="10" id="KW-1185">Reference proteome</keyword>
<feature type="compositionally biased region" description="Polar residues" evidence="6">
    <location>
        <begin position="181"/>
        <end position="190"/>
    </location>
</feature>
<keyword evidence="5 7" id="KW-0472">Membrane</keyword>
<dbReference type="GO" id="GO:0016020">
    <property type="term" value="C:membrane"/>
    <property type="evidence" value="ECO:0007669"/>
    <property type="project" value="UniProtKB-SubCell"/>
</dbReference>
<organism evidence="9 10">
    <name type="scientific">Leucosporidium creatinivorum</name>
    <dbReference type="NCBI Taxonomy" id="106004"/>
    <lineage>
        <taxon>Eukaryota</taxon>
        <taxon>Fungi</taxon>
        <taxon>Dikarya</taxon>
        <taxon>Basidiomycota</taxon>
        <taxon>Pucciniomycotina</taxon>
        <taxon>Microbotryomycetes</taxon>
        <taxon>Leucosporidiales</taxon>
        <taxon>Leucosporidium</taxon>
    </lineage>
</organism>
<dbReference type="STRING" id="106004.A0A1Y2FK02"/>
<keyword evidence="4 7" id="KW-1133">Transmembrane helix</keyword>
<dbReference type="EMBL" id="MCGR01000019">
    <property type="protein sequence ID" value="ORY83556.1"/>
    <property type="molecule type" value="Genomic_DNA"/>
</dbReference>
<evidence type="ECO:0000256" key="6">
    <source>
        <dbReference type="SAM" id="MobiDB-lite"/>
    </source>
</evidence>
<evidence type="ECO:0000256" key="5">
    <source>
        <dbReference type="ARBA" id="ARBA00023136"/>
    </source>
</evidence>